<feature type="chain" id="PRO_5010248738" evidence="1">
    <location>
        <begin position="38"/>
        <end position="292"/>
    </location>
</feature>
<dbReference type="Proteomes" id="UP000183685">
    <property type="component" value="Unassembled WGS sequence"/>
</dbReference>
<keyword evidence="1" id="KW-0732">Signal</keyword>
<dbReference type="EMBL" id="FNAK01000001">
    <property type="protein sequence ID" value="SDD31784.1"/>
    <property type="molecule type" value="Genomic_DNA"/>
</dbReference>
<dbReference type="SMART" id="SM00028">
    <property type="entry name" value="TPR"/>
    <property type="match status" value="2"/>
</dbReference>
<keyword evidence="3" id="KW-1185">Reference proteome</keyword>
<feature type="signal peptide" evidence="1">
    <location>
        <begin position="1"/>
        <end position="37"/>
    </location>
</feature>
<sequence>MKLTRALRIFAAMKTNVSIPIFLCVASAIAITSVTGAALGQPVTKDEDRYAACMDMADRSPDKGINLALAWIADGGGVPARHCEAYGLARMGEHAEAAARFLKIAEDMRIGRDMPIRMGQRVVASAPMLADMYGQAANAWLLAGEIVRAEDAIDLALTLAPKNSSQEYELVLDRARIAAADEDFQLALTDLDYVLKGDPGRKDILVLVAAAARGVADFMRANQALADFQAVFPNQASGYLELGNLRHAEGDKEAARQAWLKVLLLEDEGPNADAARANIERMDLTVEEKKAS</sequence>
<name>A0A1G6TSB0_9PROT</name>
<dbReference type="AlphaFoldDB" id="A0A1G6TSB0"/>
<reference evidence="2 3" key="1">
    <citation type="submission" date="2016-10" db="EMBL/GenBank/DDBJ databases">
        <authorList>
            <person name="de Groot N.N."/>
        </authorList>
    </citation>
    <scope>NUCLEOTIDE SEQUENCE [LARGE SCALE GENOMIC DNA]</scope>
    <source>
        <strain evidence="2 3">CGMCC 1.9109</strain>
    </source>
</reference>
<dbReference type="STRING" id="637679.GCA_001550055_00557"/>
<organism evidence="2 3">
    <name type="scientific">Kordiimonas lacus</name>
    <dbReference type="NCBI Taxonomy" id="637679"/>
    <lineage>
        <taxon>Bacteria</taxon>
        <taxon>Pseudomonadati</taxon>
        <taxon>Pseudomonadota</taxon>
        <taxon>Alphaproteobacteria</taxon>
        <taxon>Kordiimonadales</taxon>
        <taxon>Kordiimonadaceae</taxon>
        <taxon>Kordiimonas</taxon>
    </lineage>
</organism>
<dbReference type="InterPro" id="IPR011990">
    <property type="entry name" value="TPR-like_helical_dom_sf"/>
</dbReference>
<dbReference type="Gene3D" id="1.25.40.10">
    <property type="entry name" value="Tetratricopeptide repeat domain"/>
    <property type="match status" value="1"/>
</dbReference>
<evidence type="ECO:0000313" key="2">
    <source>
        <dbReference type="EMBL" id="SDD31784.1"/>
    </source>
</evidence>
<proteinExistence type="predicted"/>
<evidence type="ECO:0000256" key="1">
    <source>
        <dbReference type="SAM" id="SignalP"/>
    </source>
</evidence>
<gene>
    <name evidence="2" type="ORF">SAMN04488071_0333</name>
</gene>
<protein>
    <submittedName>
        <fullName evidence="2">Tetratricopeptide repeat-containing protein</fullName>
    </submittedName>
</protein>
<accession>A0A1G6TSB0</accession>
<dbReference type="InterPro" id="IPR019734">
    <property type="entry name" value="TPR_rpt"/>
</dbReference>
<dbReference type="SUPFAM" id="SSF48452">
    <property type="entry name" value="TPR-like"/>
    <property type="match status" value="1"/>
</dbReference>
<evidence type="ECO:0000313" key="3">
    <source>
        <dbReference type="Proteomes" id="UP000183685"/>
    </source>
</evidence>